<dbReference type="PANTHER" id="PTHR43611:SF3">
    <property type="entry name" value="FLAVIN MONONUCLEOTIDE HYDROLASE 1, CHLOROPLATIC"/>
    <property type="match status" value="1"/>
</dbReference>
<dbReference type="NCBIfam" id="TIGR01509">
    <property type="entry name" value="HAD-SF-IA-v3"/>
    <property type="match status" value="1"/>
</dbReference>
<proteinExistence type="predicted"/>
<dbReference type="AlphaFoldDB" id="A0A972VVJ3"/>
<sequence length="210" mass="23464">MPYQPGPEIAPNLITTVIFDLGNVLLDWNTEQVLASLKLPNSDLQLLRDELFGHQDWLDMDHGKVAETTVAGGVSARTGLPMSVIVAALDAAKQSLLPIPASVELMREIHDRGLELICLSNMSRETYAHIKHLDFFKLFAGIIISGHEGRMKPDEAIFQLTLQRFNLSPNKTLFVDDSLPNILKAQQLGISTYHFKRTDRCYAGIRQILT</sequence>
<dbReference type="InterPro" id="IPR023198">
    <property type="entry name" value="PGP-like_dom2"/>
</dbReference>
<dbReference type="Gene3D" id="3.40.50.1000">
    <property type="entry name" value="HAD superfamily/HAD-like"/>
    <property type="match status" value="1"/>
</dbReference>
<dbReference type="InterPro" id="IPR006439">
    <property type="entry name" value="HAD-SF_hydro_IA"/>
</dbReference>
<dbReference type="SUPFAM" id="SSF56784">
    <property type="entry name" value="HAD-like"/>
    <property type="match status" value="1"/>
</dbReference>
<dbReference type="InterPro" id="IPR036412">
    <property type="entry name" value="HAD-like_sf"/>
</dbReference>
<name>A0A972VVJ3_9GAMM</name>
<dbReference type="EMBL" id="JABMOJ010000038">
    <property type="protein sequence ID" value="NQV63897.1"/>
    <property type="molecule type" value="Genomic_DNA"/>
</dbReference>
<protein>
    <submittedName>
        <fullName evidence="1">HAD family phosphatase</fullName>
    </submittedName>
</protein>
<evidence type="ECO:0000313" key="1">
    <source>
        <dbReference type="EMBL" id="NQV63897.1"/>
    </source>
</evidence>
<dbReference type="SFLD" id="SFLDG01129">
    <property type="entry name" value="C1.5:_HAD__Beta-PGM__Phosphata"/>
    <property type="match status" value="1"/>
</dbReference>
<dbReference type="Pfam" id="PF00702">
    <property type="entry name" value="Hydrolase"/>
    <property type="match status" value="1"/>
</dbReference>
<evidence type="ECO:0000313" key="2">
    <source>
        <dbReference type="Proteomes" id="UP000754644"/>
    </source>
</evidence>
<dbReference type="InterPro" id="IPR023214">
    <property type="entry name" value="HAD_sf"/>
</dbReference>
<dbReference type="PRINTS" id="PR00413">
    <property type="entry name" value="HADHALOGNASE"/>
</dbReference>
<dbReference type="CDD" id="cd02603">
    <property type="entry name" value="HAD_sEH-N_like"/>
    <property type="match status" value="1"/>
</dbReference>
<dbReference type="SFLD" id="SFLDS00003">
    <property type="entry name" value="Haloacid_Dehalogenase"/>
    <property type="match status" value="1"/>
</dbReference>
<comment type="caution">
    <text evidence="1">The sequence shown here is derived from an EMBL/GenBank/DDBJ whole genome shotgun (WGS) entry which is preliminary data.</text>
</comment>
<gene>
    <name evidence="1" type="ORF">HQ497_00910</name>
</gene>
<dbReference type="Proteomes" id="UP000754644">
    <property type="component" value="Unassembled WGS sequence"/>
</dbReference>
<dbReference type="PANTHER" id="PTHR43611">
    <property type="entry name" value="ALPHA-D-GLUCOSE 1-PHOSPHATE PHOSPHATASE"/>
    <property type="match status" value="1"/>
</dbReference>
<organism evidence="1 2">
    <name type="scientific">SAR86 cluster bacterium</name>
    <dbReference type="NCBI Taxonomy" id="2030880"/>
    <lineage>
        <taxon>Bacteria</taxon>
        <taxon>Pseudomonadati</taxon>
        <taxon>Pseudomonadota</taxon>
        <taxon>Gammaproteobacteria</taxon>
        <taxon>SAR86 cluster</taxon>
    </lineage>
</organism>
<reference evidence="1" key="1">
    <citation type="submission" date="2020-05" db="EMBL/GenBank/DDBJ databases">
        <title>Sulfur intermediates as new biogeochemical hubs in an aquatic model microbial ecosystem.</title>
        <authorList>
            <person name="Vigneron A."/>
        </authorList>
    </citation>
    <scope>NUCLEOTIDE SEQUENCE</scope>
    <source>
        <strain evidence="1">Bin.250</strain>
    </source>
</reference>
<accession>A0A972VVJ3</accession>
<dbReference type="Gene3D" id="1.10.150.240">
    <property type="entry name" value="Putative phosphatase, domain 2"/>
    <property type="match status" value="1"/>
</dbReference>